<dbReference type="KEGG" id="dea:FPZ08_18765"/>
<dbReference type="PROSITE" id="PS00175">
    <property type="entry name" value="PG_MUTASE"/>
    <property type="match status" value="1"/>
</dbReference>
<gene>
    <name evidence="3" type="ORF">FPZ08_18765</name>
</gene>
<dbReference type="AlphaFoldDB" id="A0A5B8LZ16"/>
<dbReference type="SMART" id="SM00855">
    <property type="entry name" value="PGAM"/>
    <property type="match status" value="1"/>
</dbReference>
<feature type="binding site" evidence="2">
    <location>
        <position position="89"/>
    </location>
    <ligand>
        <name>substrate</name>
    </ligand>
</feature>
<dbReference type="InterPro" id="IPR050275">
    <property type="entry name" value="PGM_Phosphatase"/>
</dbReference>
<dbReference type="InterPro" id="IPR013078">
    <property type="entry name" value="His_Pase_superF_clade-1"/>
</dbReference>
<protein>
    <submittedName>
        <fullName evidence="3">Histidine phosphatase family protein</fullName>
    </submittedName>
</protein>
<dbReference type="InterPro" id="IPR029033">
    <property type="entry name" value="His_PPase_superfam"/>
</dbReference>
<feature type="active site" description="Proton donor/acceptor" evidence="1">
    <location>
        <position position="78"/>
    </location>
</feature>
<dbReference type="EMBL" id="CP042304">
    <property type="protein sequence ID" value="QDZ12610.1"/>
    <property type="molecule type" value="Genomic_DNA"/>
</dbReference>
<evidence type="ECO:0000256" key="1">
    <source>
        <dbReference type="PIRSR" id="PIRSR613078-1"/>
    </source>
</evidence>
<dbReference type="SUPFAM" id="SSF53254">
    <property type="entry name" value="Phosphoglycerate mutase-like"/>
    <property type="match status" value="1"/>
</dbReference>
<accession>A0A5B8LZ16</accession>
<dbReference type="Pfam" id="PF00300">
    <property type="entry name" value="His_Phos_1"/>
    <property type="match status" value="1"/>
</dbReference>
<evidence type="ECO:0000256" key="2">
    <source>
        <dbReference type="PIRSR" id="PIRSR613078-2"/>
    </source>
</evidence>
<name>A0A5B8LZ16_9HYPH</name>
<proteinExistence type="predicted"/>
<reference evidence="3 4" key="1">
    <citation type="submission" date="2019-07" db="EMBL/GenBank/DDBJ databases">
        <title>Full genome sequence of Devosia sp. Gsoil 520.</title>
        <authorList>
            <person name="Im W.-T."/>
        </authorList>
    </citation>
    <scope>NUCLEOTIDE SEQUENCE [LARGE SCALE GENOMIC DNA]</scope>
    <source>
        <strain evidence="3 4">Gsoil 520</strain>
    </source>
</reference>
<evidence type="ECO:0000313" key="3">
    <source>
        <dbReference type="EMBL" id="QDZ12610.1"/>
    </source>
</evidence>
<dbReference type="CDD" id="cd07067">
    <property type="entry name" value="HP_PGM_like"/>
    <property type="match status" value="1"/>
</dbReference>
<keyword evidence="4" id="KW-1185">Reference proteome</keyword>
<dbReference type="PANTHER" id="PTHR48100">
    <property type="entry name" value="BROAD-SPECIFICITY PHOSPHATASE YOR283W-RELATED"/>
    <property type="match status" value="1"/>
</dbReference>
<dbReference type="Gene3D" id="3.40.50.1240">
    <property type="entry name" value="Phosphoglycerate mutase-like"/>
    <property type="match status" value="1"/>
</dbReference>
<organism evidence="3 4">
    <name type="scientific">Devosia ginsengisoli</name>
    <dbReference type="NCBI Taxonomy" id="400770"/>
    <lineage>
        <taxon>Bacteria</taxon>
        <taxon>Pseudomonadati</taxon>
        <taxon>Pseudomonadota</taxon>
        <taxon>Alphaproteobacteria</taxon>
        <taxon>Hyphomicrobiales</taxon>
        <taxon>Devosiaceae</taxon>
        <taxon>Devosia</taxon>
    </lineage>
</organism>
<dbReference type="GO" id="GO:0016791">
    <property type="term" value="F:phosphatase activity"/>
    <property type="evidence" value="ECO:0007669"/>
    <property type="project" value="TreeGrafter"/>
</dbReference>
<sequence length="201" mass="21946">MRLILLRHGETTWNAEQRLQGQDNSDLSERGIQQALRFLGFARALQPQRVVSSDLGRTRQTAQIIGHGDCPADSRLRELDMGEWTGRVKAELIAQHADEYHAWRAGTFTPPRAETWAAFRERITSGIRDWMGRGEGDILAIVHGGVIRAACHEFLGLPPSRVIPVTPGTATILNFANGGAGSAQLEGYNIGAVVPDLSVAD</sequence>
<dbReference type="Proteomes" id="UP000315364">
    <property type="component" value="Chromosome"/>
</dbReference>
<evidence type="ECO:0000313" key="4">
    <source>
        <dbReference type="Proteomes" id="UP000315364"/>
    </source>
</evidence>
<feature type="active site" description="Tele-phosphohistidine intermediate" evidence="1">
    <location>
        <position position="8"/>
    </location>
</feature>
<dbReference type="OrthoDB" id="9781415at2"/>
<dbReference type="InterPro" id="IPR001345">
    <property type="entry name" value="PG/BPGM_mutase_AS"/>
</dbReference>
<feature type="binding site" evidence="2">
    <location>
        <begin position="7"/>
        <end position="14"/>
    </location>
    <ligand>
        <name>substrate</name>
    </ligand>
</feature>
<dbReference type="RefSeq" id="WP_146291787.1">
    <property type="nucleotide sequence ID" value="NZ_CP042304.1"/>
</dbReference>
<feature type="binding site" evidence="2">
    <location>
        <position position="57"/>
    </location>
    <ligand>
        <name>substrate</name>
    </ligand>
</feature>